<name>A0A0C3JWE3_PISTI</name>
<reference evidence="2 3" key="1">
    <citation type="submission" date="2014-04" db="EMBL/GenBank/DDBJ databases">
        <authorList>
            <consortium name="DOE Joint Genome Institute"/>
            <person name="Kuo A."/>
            <person name="Kohler A."/>
            <person name="Costa M.D."/>
            <person name="Nagy L.G."/>
            <person name="Floudas D."/>
            <person name="Copeland A."/>
            <person name="Barry K.W."/>
            <person name="Cichocki N."/>
            <person name="Veneault-Fourrey C."/>
            <person name="LaButti K."/>
            <person name="Lindquist E.A."/>
            <person name="Lipzen A."/>
            <person name="Lundell T."/>
            <person name="Morin E."/>
            <person name="Murat C."/>
            <person name="Sun H."/>
            <person name="Tunlid A."/>
            <person name="Henrissat B."/>
            <person name="Grigoriev I.V."/>
            <person name="Hibbett D.S."/>
            <person name="Martin F."/>
            <person name="Nordberg H.P."/>
            <person name="Cantor M.N."/>
            <person name="Hua S.X."/>
        </authorList>
    </citation>
    <scope>NUCLEOTIDE SEQUENCE [LARGE SCALE GENOMIC DNA]</scope>
    <source>
        <strain evidence="2 3">Marx 270</strain>
    </source>
</reference>
<dbReference type="HOGENOM" id="CLU_093700_0_0_1"/>
<feature type="domain" description="Heterokaryon incompatibility" evidence="1">
    <location>
        <begin position="47"/>
        <end position="138"/>
    </location>
</feature>
<keyword evidence="3" id="KW-1185">Reference proteome</keyword>
<dbReference type="Proteomes" id="UP000054217">
    <property type="component" value="Unassembled WGS sequence"/>
</dbReference>
<gene>
    <name evidence="2" type="ORF">M404DRAFT_149352</name>
</gene>
<dbReference type="InParanoid" id="A0A0C3JWE3"/>
<dbReference type="OrthoDB" id="5303367at2759"/>
<evidence type="ECO:0000259" key="1">
    <source>
        <dbReference type="Pfam" id="PF06985"/>
    </source>
</evidence>
<reference evidence="3" key="2">
    <citation type="submission" date="2015-01" db="EMBL/GenBank/DDBJ databases">
        <title>Evolutionary Origins and Diversification of the Mycorrhizal Mutualists.</title>
        <authorList>
            <consortium name="DOE Joint Genome Institute"/>
            <consortium name="Mycorrhizal Genomics Consortium"/>
            <person name="Kohler A."/>
            <person name="Kuo A."/>
            <person name="Nagy L.G."/>
            <person name="Floudas D."/>
            <person name="Copeland A."/>
            <person name="Barry K.W."/>
            <person name="Cichocki N."/>
            <person name="Veneault-Fourrey C."/>
            <person name="LaButti K."/>
            <person name="Lindquist E.A."/>
            <person name="Lipzen A."/>
            <person name="Lundell T."/>
            <person name="Morin E."/>
            <person name="Murat C."/>
            <person name="Riley R."/>
            <person name="Ohm R."/>
            <person name="Sun H."/>
            <person name="Tunlid A."/>
            <person name="Henrissat B."/>
            <person name="Grigoriev I.V."/>
            <person name="Hibbett D.S."/>
            <person name="Martin F."/>
        </authorList>
    </citation>
    <scope>NUCLEOTIDE SEQUENCE [LARGE SCALE GENOMIC DNA]</scope>
    <source>
        <strain evidence="3">Marx 270</strain>
    </source>
</reference>
<accession>A0A0C3JWE3</accession>
<protein>
    <recommendedName>
        <fullName evidence="1">Heterokaryon incompatibility domain-containing protein</fullName>
    </recommendedName>
</protein>
<dbReference type="STRING" id="870435.A0A0C3JWE3"/>
<dbReference type="PANTHER" id="PTHR33112">
    <property type="entry name" value="DOMAIN PROTEIN, PUTATIVE-RELATED"/>
    <property type="match status" value="1"/>
</dbReference>
<proteinExistence type="predicted"/>
<dbReference type="EMBL" id="KN831986">
    <property type="protein sequence ID" value="KIO01752.1"/>
    <property type="molecule type" value="Genomic_DNA"/>
</dbReference>
<organism evidence="2 3">
    <name type="scientific">Pisolithus tinctorius Marx 270</name>
    <dbReference type="NCBI Taxonomy" id="870435"/>
    <lineage>
        <taxon>Eukaryota</taxon>
        <taxon>Fungi</taxon>
        <taxon>Dikarya</taxon>
        <taxon>Basidiomycota</taxon>
        <taxon>Agaricomycotina</taxon>
        <taxon>Agaricomycetes</taxon>
        <taxon>Agaricomycetidae</taxon>
        <taxon>Boletales</taxon>
        <taxon>Sclerodermatineae</taxon>
        <taxon>Pisolithaceae</taxon>
        <taxon>Pisolithus</taxon>
    </lineage>
</organism>
<evidence type="ECO:0000313" key="3">
    <source>
        <dbReference type="Proteomes" id="UP000054217"/>
    </source>
</evidence>
<dbReference type="AlphaFoldDB" id="A0A0C3JWE3"/>
<evidence type="ECO:0000313" key="2">
    <source>
        <dbReference type="EMBL" id="KIO01752.1"/>
    </source>
</evidence>
<dbReference type="InterPro" id="IPR010730">
    <property type="entry name" value="HET"/>
</dbReference>
<dbReference type="Pfam" id="PF06985">
    <property type="entry name" value="HET"/>
    <property type="match status" value="1"/>
</dbReference>
<sequence length="185" mass="21146">MSICQDVVLDITPHAIPQRYRLIDCDQFVEGQLLRIEEFTDFPSVQYAAISYVWKGNPLEPSEANSHKSFSVAGALDGDPISIHALNQACLTAVKHGARYIWLDRLCIMQTNPADKHWQIRQMSEMYKKCNPCIILPGGVQKLVRVDEETDWIHRGWTLQELLLPERALVLLAWKLGSGKHYPHQ</sequence>
<dbReference type="PANTHER" id="PTHR33112:SF16">
    <property type="entry name" value="HETEROKARYON INCOMPATIBILITY DOMAIN-CONTAINING PROTEIN"/>
    <property type="match status" value="1"/>
</dbReference>